<dbReference type="AlphaFoldDB" id="A0A6N3A3X9"/>
<name>A0A6N3A3X9_VEIPA</name>
<gene>
    <name evidence="1" type="ORF">VPLFYP99_01351</name>
</gene>
<organism evidence="1">
    <name type="scientific">Veillonella parvula</name>
    <name type="common">Staphylococcus parvulus</name>
    <dbReference type="NCBI Taxonomy" id="29466"/>
    <lineage>
        <taxon>Bacteria</taxon>
        <taxon>Bacillati</taxon>
        <taxon>Bacillota</taxon>
        <taxon>Negativicutes</taxon>
        <taxon>Veillonellales</taxon>
        <taxon>Veillonellaceae</taxon>
        <taxon>Veillonella</taxon>
    </lineage>
</organism>
<proteinExistence type="predicted"/>
<dbReference type="EMBL" id="CACRUG010000005">
    <property type="protein sequence ID" value="VYT85037.1"/>
    <property type="molecule type" value="Genomic_DNA"/>
</dbReference>
<reference evidence="1" key="1">
    <citation type="submission" date="2019-11" db="EMBL/GenBank/DDBJ databases">
        <authorList>
            <person name="Feng L."/>
        </authorList>
    </citation>
    <scope>NUCLEOTIDE SEQUENCE</scope>
    <source>
        <strain evidence="1">VparvulaLFYP99</strain>
    </source>
</reference>
<evidence type="ECO:0000313" key="1">
    <source>
        <dbReference type="EMBL" id="VYT85037.1"/>
    </source>
</evidence>
<accession>A0A6N3A3X9</accession>
<dbReference type="RefSeq" id="WP_156697164.1">
    <property type="nucleotide sequence ID" value="NZ_CACRUG010000005.1"/>
</dbReference>
<sequence>MEEIKINVIDESDADKELIDYMMSLAELAAIDDDNPNIIAVNDTRYTGAYIKNDRLTCIKCHKPLSKLKENLHVHMDGNIDKSIYQCSCGQYIIKTYPSKNYRTLFTNGD</sequence>
<protein>
    <submittedName>
        <fullName evidence="1">Uncharacterized protein</fullName>
    </submittedName>
</protein>